<dbReference type="AlphaFoldDB" id="A0A1L7XJP2"/>
<dbReference type="Proteomes" id="UP000184330">
    <property type="component" value="Unassembled WGS sequence"/>
</dbReference>
<name>A0A1L7XJP2_9HELO</name>
<feature type="compositionally biased region" description="Polar residues" evidence="1">
    <location>
        <begin position="106"/>
        <end position="130"/>
    </location>
</feature>
<feature type="region of interest" description="Disordered" evidence="1">
    <location>
        <begin position="254"/>
        <end position="303"/>
    </location>
</feature>
<gene>
    <name evidence="2" type="ORF">PAC_15161</name>
</gene>
<feature type="compositionally biased region" description="Pro residues" evidence="1">
    <location>
        <begin position="67"/>
        <end position="76"/>
    </location>
</feature>
<evidence type="ECO:0000256" key="1">
    <source>
        <dbReference type="SAM" id="MobiDB-lite"/>
    </source>
</evidence>
<proteinExistence type="predicted"/>
<feature type="region of interest" description="Disordered" evidence="1">
    <location>
        <begin position="62"/>
        <end position="136"/>
    </location>
</feature>
<feature type="compositionally biased region" description="Basic and acidic residues" evidence="1">
    <location>
        <begin position="274"/>
        <end position="303"/>
    </location>
</feature>
<keyword evidence="3" id="KW-1185">Reference proteome</keyword>
<evidence type="ECO:0000313" key="3">
    <source>
        <dbReference type="Proteomes" id="UP000184330"/>
    </source>
</evidence>
<evidence type="ECO:0000313" key="2">
    <source>
        <dbReference type="EMBL" id="CZR65261.1"/>
    </source>
</evidence>
<accession>A0A1L7XJP2</accession>
<dbReference type="EMBL" id="FJOG01000030">
    <property type="protein sequence ID" value="CZR65261.1"/>
    <property type="molecule type" value="Genomic_DNA"/>
</dbReference>
<feature type="compositionally biased region" description="Acidic residues" evidence="1">
    <location>
        <begin position="259"/>
        <end position="273"/>
    </location>
</feature>
<dbReference type="OrthoDB" id="5429537at2759"/>
<organism evidence="2 3">
    <name type="scientific">Phialocephala subalpina</name>
    <dbReference type="NCBI Taxonomy" id="576137"/>
    <lineage>
        <taxon>Eukaryota</taxon>
        <taxon>Fungi</taxon>
        <taxon>Dikarya</taxon>
        <taxon>Ascomycota</taxon>
        <taxon>Pezizomycotina</taxon>
        <taxon>Leotiomycetes</taxon>
        <taxon>Helotiales</taxon>
        <taxon>Mollisiaceae</taxon>
        <taxon>Phialocephala</taxon>
        <taxon>Phialocephala fortinii species complex</taxon>
    </lineage>
</organism>
<protein>
    <submittedName>
        <fullName evidence="2">Uncharacterized protein</fullName>
    </submittedName>
</protein>
<reference evidence="2 3" key="1">
    <citation type="submission" date="2016-03" db="EMBL/GenBank/DDBJ databases">
        <authorList>
            <person name="Ploux O."/>
        </authorList>
    </citation>
    <scope>NUCLEOTIDE SEQUENCE [LARGE SCALE GENOMIC DNA]</scope>
    <source>
        <strain evidence="2 3">UAMH 11012</strain>
    </source>
</reference>
<feature type="region of interest" description="Disordered" evidence="1">
    <location>
        <begin position="166"/>
        <end position="186"/>
    </location>
</feature>
<sequence>MPGFGIEFEHSLKRAWEDHEDKERGRLAKYSRFGMTEEEARRATPEHMREAYKTLVADQLADVYTPSPSPSIPPTPRSIEFDHPNIAEAYSTKRPLQQDPEENHSRPTIQRNGPSYQQIEQQSTPDSATSRPVKPVARIAGTRGKVVVGSKIAKRPRTYRRIQVRNAPRSRHHMETSPQPPTNDELQEPWQEYGEPTGWHDCQGFEYKPLYPLRAFVLGDYMSYERDIGIAQRRARVGEAVRLGIIRRRRDRGGYAYPSEDEDEDDDEDDDNDDDRRGGSQRKEVVAVETKKDVVDQVRESCR</sequence>